<dbReference type="InterPro" id="IPR036465">
    <property type="entry name" value="vWFA_dom_sf"/>
</dbReference>
<dbReference type="KEGG" id="hni:W911_10070"/>
<dbReference type="STRING" id="1029756.W911_10070"/>
<accession>V5SCN3</accession>
<evidence type="ECO:0000259" key="1">
    <source>
        <dbReference type="PROSITE" id="PS50234"/>
    </source>
</evidence>
<dbReference type="PANTHER" id="PTHR10579:SF43">
    <property type="entry name" value="ZINC FINGER (C3HC4-TYPE RING FINGER) FAMILY PROTEIN"/>
    <property type="match status" value="1"/>
</dbReference>
<gene>
    <name evidence="2" type="ORF">W911_10070</name>
</gene>
<reference evidence="2 3" key="1">
    <citation type="journal article" date="2014" name="Genome Announc.">
        <title>Complete Genome Sequence of Hyphomicrobium nitrativorans Strain NL23, a Denitrifying Bacterium Isolated from Biofilm of a Methanol-Fed Denitrification System Treating Seawater at the Montreal Biodome.</title>
        <authorList>
            <person name="Martineau C."/>
            <person name="Villeneuve C."/>
            <person name="Mauffrey F."/>
            <person name="Villemur R."/>
        </authorList>
    </citation>
    <scope>NUCLEOTIDE SEQUENCE [LARGE SCALE GENOMIC DNA]</scope>
    <source>
        <strain evidence="2">NL23</strain>
    </source>
</reference>
<proteinExistence type="predicted"/>
<dbReference type="OrthoDB" id="9783818at2"/>
<organism evidence="2 3">
    <name type="scientific">Hyphomicrobium nitrativorans NL23</name>
    <dbReference type="NCBI Taxonomy" id="1029756"/>
    <lineage>
        <taxon>Bacteria</taxon>
        <taxon>Pseudomonadati</taxon>
        <taxon>Pseudomonadota</taxon>
        <taxon>Alphaproteobacteria</taxon>
        <taxon>Hyphomicrobiales</taxon>
        <taxon>Hyphomicrobiaceae</taxon>
        <taxon>Hyphomicrobium</taxon>
    </lineage>
</organism>
<evidence type="ECO:0000313" key="2">
    <source>
        <dbReference type="EMBL" id="AHB48656.1"/>
    </source>
</evidence>
<dbReference type="EMBL" id="CP006912">
    <property type="protein sequence ID" value="AHB48656.1"/>
    <property type="molecule type" value="Genomic_DNA"/>
</dbReference>
<dbReference type="InterPro" id="IPR051266">
    <property type="entry name" value="CLCR"/>
</dbReference>
<dbReference type="SMART" id="SM00327">
    <property type="entry name" value="VWA"/>
    <property type="match status" value="1"/>
</dbReference>
<dbReference type="Pfam" id="PF00092">
    <property type="entry name" value="VWA"/>
    <property type="match status" value="1"/>
</dbReference>
<dbReference type="PROSITE" id="PS50234">
    <property type="entry name" value="VWFA"/>
    <property type="match status" value="1"/>
</dbReference>
<dbReference type="PANTHER" id="PTHR10579">
    <property type="entry name" value="CALCIUM-ACTIVATED CHLORIDE CHANNEL REGULATOR"/>
    <property type="match status" value="1"/>
</dbReference>
<dbReference type="Proteomes" id="UP000018542">
    <property type="component" value="Chromosome"/>
</dbReference>
<dbReference type="HOGENOM" id="CLU_1141752_0_0_5"/>
<dbReference type="InterPro" id="IPR002035">
    <property type="entry name" value="VWF_A"/>
</dbReference>
<evidence type="ECO:0000313" key="3">
    <source>
        <dbReference type="Proteomes" id="UP000018542"/>
    </source>
</evidence>
<keyword evidence="3" id="KW-1185">Reference proteome</keyword>
<feature type="domain" description="VWFA" evidence="1">
    <location>
        <begin position="40"/>
        <end position="226"/>
    </location>
</feature>
<protein>
    <recommendedName>
        <fullName evidence="1">VWFA domain-containing protein</fullName>
    </recommendedName>
</protein>
<dbReference type="RefSeq" id="WP_023787374.1">
    <property type="nucleotide sequence ID" value="NC_022997.1"/>
</dbReference>
<dbReference type="Gene3D" id="3.40.50.410">
    <property type="entry name" value="von Willebrand factor, type A domain"/>
    <property type="match status" value="1"/>
</dbReference>
<dbReference type="SUPFAM" id="SSF53300">
    <property type="entry name" value="vWA-like"/>
    <property type="match status" value="1"/>
</dbReference>
<dbReference type="AlphaFoldDB" id="V5SCN3"/>
<dbReference type="PATRIC" id="fig|1029756.8.peg.2094"/>
<sequence>MKRRVSTLASALGAFAIIFGGALFDIGNVLADDGEQCRDDAVLVLDSSGSMAGTDMNSLTPHVAKVREALAAVVPEVAPRRNLGLLVYGPGKDARCENIDLKLPPAPNSAETILGEVNRVVPFGETPLTAAVRDAAEVLEFREKPSVVVLLTDGEETCGGDPCQLARQLKAEARKLTIHVVGFKVAGSHTWLVPEKRSACMAEETGGLALTAETRDELIQALQKTLGCPLFSEAARRGGVAER</sequence>
<name>V5SCN3_9HYPH</name>